<reference evidence="1 2" key="1">
    <citation type="submission" date="2022-01" db="EMBL/GenBank/DDBJ databases">
        <title>Mariniradius saccharolyticus sp. nov., isolated from sediment of a river.</title>
        <authorList>
            <person name="Liu H."/>
        </authorList>
    </citation>
    <scope>NUCLEOTIDE SEQUENCE [LARGE SCALE GENOMIC DNA]</scope>
    <source>
        <strain evidence="1 2">RY-2</strain>
    </source>
</reference>
<organism evidence="1 2">
    <name type="scientific">Mariniradius sediminis</name>
    <dbReference type="NCBI Taxonomy" id="2909237"/>
    <lineage>
        <taxon>Bacteria</taxon>
        <taxon>Pseudomonadati</taxon>
        <taxon>Bacteroidota</taxon>
        <taxon>Cytophagia</taxon>
        <taxon>Cytophagales</taxon>
        <taxon>Cyclobacteriaceae</taxon>
        <taxon>Mariniradius</taxon>
    </lineage>
</organism>
<dbReference type="RefSeq" id="WP_234862661.1">
    <property type="nucleotide sequence ID" value="NZ_JAKEVZ010000016.1"/>
</dbReference>
<name>A0ABS9C129_9BACT</name>
<dbReference type="InterPro" id="IPR014756">
    <property type="entry name" value="Ig_E-set"/>
</dbReference>
<dbReference type="SUPFAM" id="SSF81296">
    <property type="entry name" value="E set domains"/>
    <property type="match status" value="1"/>
</dbReference>
<dbReference type="Proteomes" id="UP001201449">
    <property type="component" value="Unassembled WGS sequence"/>
</dbReference>
<dbReference type="InterPro" id="IPR013783">
    <property type="entry name" value="Ig-like_fold"/>
</dbReference>
<dbReference type="InterPro" id="IPR015915">
    <property type="entry name" value="Kelch-typ_b-propeller"/>
</dbReference>
<comment type="caution">
    <text evidence="1">The sequence shown here is derived from an EMBL/GenBank/DDBJ whole genome shotgun (WGS) entry which is preliminary data.</text>
</comment>
<keyword evidence="2" id="KW-1185">Reference proteome</keyword>
<sequence>MNKFRFTPVIILFVLLGLFNACQEEVDFEPSLLTEEVLFLSGERVRLLGRVITNQNIEASDHGFQVSESEQFSQPIVISLGERTGPGRFIGETGGLKAGTRYYARTYLKTGSGEIFGNAITLESLVPAALVMAPNNGKSGIEVSISGRNFTSDTEVFFGPNRGQVLGIDFESNIRVIVPAPTVSPVVQVRVVSQGREMVLPQPFEYTTGKFSTIGVFPEGLRLFENVALQEGRDFYVGLGNLTQGSAQNLNNRFWKYDFGSGTWNEVSFPGGNHLRAFSTGKYFGGGSLSFSINPGSATLDFWKLENGAFVKLRDLPRPAYWAAAFETADAVFVLGGGFGAEKEVLKYSKSTDTWTRINDAPISINLNVMNFHYQGKQYFIDQVSKGLYEFNPANESWNVVSVYPGVLTNIRGFGLTIGDLAYVGMENRSEQVWELDLRTMNWVAKNDFPGLAQGQNVGAFQDSGNIYILRNGEIQVSGPMQFWVFDPRGF</sequence>
<evidence type="ECO:0000313" key="2">
    <source>
        <dbReference type="Proteomes" id="UP001201449"/>
    </source>
</evidence>
<dbReference type="Gene3D" id="2.120.10.80">
    <property type="entry name" value="Kelch-type beta propeller"/>
    <property type="match status" value="1"/>
</dbReference>
<protein>
    <recommendedName>
        <fullName evidence="3">IPT/TIG domain-containing protein</fullName>
    </recommendedName>
</protein>
<dbReference type="SUPFAM" id="SSF117281">
    <property type="entry name" value="Kelch motif"/>
    <property type="match status" value="1"/>
</dbReference>
<dbReference type="EMBL" id="JAKEVZ010000016">
    <property type="protein sequence ID" value="MCF1752813.1"/>
    <property type="molecule type" value="Genomic_DNA"/>
</dbReference>
<dbReference type="Gene3D" id="2.60.40.10">
    <property type="entry name" value="Immunoglobulins"/>
    <property type="match status" value="1"/>
</dbReference>
<evidence type="ECO:0000313" key="1">
    <source>
        <dbReference type="EMBL" id="MCF1752813.1"/>
    </source>
</evidence>
<accession>A0ABS9C129</accession>
<gene>
    <name evidence="1" type="ORF">L0U89_17275</name>
</gene>
<proteinExistence type="predicted"/>
<evidence type="ECO:0008006" key="3">
    <source>
        <dbReference type="Google" id="ProtNLM"/>
    </source>
</evidence>